<evidence type="ECO:0000256" key="1">
    <source>
        <dbReference type="SAM" id="MobiDB-lite"/>
    </source>
</evidence>
<accession>A0ABV0BAY9</accession>
<evidence type="ECO:0000313" key="2">
    <source>
        <dbReference type="EMBL" id="MEN3748350.1"/>
    </source>
</evidence>
<dbReference type="Proteomes" id="UP001427805">
    <property type="component" value="Unassembled WGS sequence"/>
</dbReference>
<name>A0ABV0BAY9_9SPHN</name>
<organism evidence="2 3">
    <name type="scientific">Sphingomonas rustica</name>
    <dbReference type="NCBI Taxonomy" id="3103142"/>
    <lineage>
        <taxon>Bacteria</taxon>
        <taxon>Pseudomonadati</taxon>
        <taxon>Pseudomonadota</taxon>
        <taxon>Alphaproteobacteria</taxon>
        <taxon>Sphingomonadales</taxon>
        <taxon>Sphingomonadaceae</taxon>
        <taxon>Sphingomonas</taxon>
    </lineage>
</organism>
<feature type="region of interest" description="Disordered" evidence="1">
    <location>
        <begin position="178"/>
        <end position="201"/>
    </location>
</feature>
<dbReference type="RefSeq" id="WP_346247372.1">
    <property type="nucleotide sequence ID" value="NZ_JBDIZK010000008.1"/>
</dbReference>
<proteinExistence type="predicted"/>
<reference evidence="2 3" key="1">
    <citation type="submission" date="2024-05" db="EMBL/GenBank/DDBJ databases">
        <title>Sphingomonas sp. HF-S3 16S ribosomal RNA gene Genome sequencing and assembly.</title>
        <authorList>
            <person name="Lee H."/>
        </authorList>
    </citation>
    <scope>NUCLEOTIDE SEQUENCE [LARGE SCALE GENOMIC DNA]</scope>
    <source>
        <strain evidence="2 3">HF-S3</strain>
    </source>
</reference>
<gene>
    <name evidence="2" type="ORF">TPR58_14340</name>
</gene>
<evidence type="ECO:0000313" key="3">
    <source>
        <dbReference type="Proteomes" id="UP001427805"/>
    </source>
</evidence>
<protein>
    <submittedName>
        <fullName evidence="2">Uncharacterized protein</fullName>
    </submittedName>
</protein>
<keyword evidence="3" id="KW-1185">Reference proteome</keyword>
<dbReference type="EMBL" id="JBDIZK010000008">
    <property type="protein sequence ID" value="MEN3748350.1"/>
    <property type="molecule type" value="Genomic_DNA"/>
</dbReference>
<comment type="caution">
    <text evidence="2">The sequence shown here is derived from an EMBL/GenBank/DDBJ whole genome shotgun (WGS) entry which is preliminary data.</text>
</comment>
<feature type="region of interest" description="Disordered" evidence="1">
    <location>
        <begin position="131"/>
        <end position="151"/>
    </location>
</feature>
<sequence length="201" mass="21228">MRTLGRSMFGVYALALPRGHGFGERLPYEAWQSKDGKAYAIVTRHAEDGSIGLIVMRRRTDGVWAVTHDDVPQPDIATATALADVELEAGRRFRCRPACSGDPRQGGAGGIVAEVAGETVASANAGEKSKTLKKIVRSSRRRGRAAQGRAPGAEWMAFPPAAYTVRGGVDTVAAHAKVEAARSAEDEPDPTAPPAAALPQE</sequence>
<feature type="compositionally biased region" description="Basic residues" evidence="1">
    <location>
        <begin position="131"/>
        <end position="144"/>
    </location>
</feature>